<dbReference type="Pfam" id="PF18029">
    <property type="entry name" value="Glyoxalase_6"/>
    <property type="match status" value="1"/>
</dbReference>
<dbReference type="PROSITE" id="PS51819">
    <property type="entry name" value="VOC"/>
    <property type="match status" value="2"/>
</dbReference>
<evidence type="ECO:0000313" key="4">
    <source>
        <dbReference type="Proteomes" id="UP001501020"/>
    </source>
</evidence>
<name>A0ABN2ZSR0_9ACTN</name>
<proteinExistence type="predicted"/>
<feature type="domain" description="VOC" evidence="2">
    <location>
        <begin position="9"/>
        <end position="127"/>
    </location>
</feature>
<dbReference type="SUPFAM" id="SSF54593">
    <property type="entry name" value="Glyoxalase/Bleomycin resistance protein/Dihydroxybiphenyl dioxygenase"/>
    <property type="match status" value="2"/>
</dbReference>
<gene>
    <name evidence="3" type="ORF">GCM10009727_48550</name>
</gene>
<dbReference type="Pfam" id="PF00903">
    <property type="entry name" value="Glyoxalase"/>
    <property type="match status" value="1"/>
</dbReference>
<accession>A0ABN2ZSR0</accession>
<evidence type="ECO:0000313" key="3">
    <source>
        <dbReference type="EMBL" id="GAA2146877.1"/>
    </source>
</evidence>
<dbReference type="InterPro" id="IPR029068">
    <property type="entry name" value="Glyas_Bleomycin-R_OHBP_Dase"/>
</dbReference>
<dbReference type="Gene3D" id="3.10.180.10">
    <property type="entry name" value="2,3-Dihydroxybiphenyl 1,2-Dioxygenase, domain 1"/>
    <property type="match status" value="2"/>
</dbReference>
<dbReference type="PANTHER" id="PTHR33993">
    <property type="entry name" value="GLYOXALASE-RELATED"/>
    <property type="match status" value="1"/>
</dbReference>
<dbReference type="Proteomes" id="UP001501020">
    <property type="component" value="Unassembled WGS sequence"/>
</dbReference>
<feature type="region of interest" description="Disordered" evidence="1">
    <location>
        <begin position="251"/>
        <end position="270"/>
    </location>
</feature>
<feature type="domain" description="VOC" evidence="2">
    <location>
        <begin position="141"/>
        <end position="256"/>
    </location>
</feature>
<evidence type="ECO:0000259" key="2">
    <source>
        <dbReference type="PROSITE" id="PS51819"/>
    </source>
</evidence>
<dbReference type="InterPro" id="IPR041581">
    <property type="entry name" value="Glyoxalase_6"/>
</dbReference>
<organism evidence="3 4">
    <name type="scientific">Actinomadura napierensis</name>
    <dbReference type="NCBI Taxonomy" id="267854"/>
    <lineage>
        <taxon>Bacteria</taxon>
        <taxon>Bacillati</taxon>
        <taxon>Actinomycetota</taxon>
        <taxon>Actinomycetes</taxon>
        <taxon>Streptosporangiales</taxon>
        <taxon>Thermomonosporaceae</taxon>
        <taxon>Actinomadura</taxon>
    </lineage>
</organism>
<evidence type="ECO:0000256" key="1">
    <source>
        <dbReference type="SAM" id="MobiDB-lite"/>
    </source>
</evidence>
<keyword evidence="4" id="KW-1185">Reference proteome</keyword>
<dbReference type="InterPro" id="IPR037523">
    <property type="entry name" value="VOC_core"/>
</dbReference>
<dbReference type="PANTHER" id="PTHR33993:SF14">
    <property type="entry name" value="GB|AAF24581.1"/>
    <property type="match status" value="1"/>
</dbReference>
<comment type="caution">
    <text evidence="3">The sequence shown here is derived from an EMBL/GenBank/DDBJ whole genome shotgun (WGS) entry which is preliminary data.</text>
</comment>
<dbReference type="InterPro" id="IPR004360">
    <property type="entry name" value="Glyas_Fos-R_dOase_dom"/>
</dbReference>
<dbReference type="CDD" id="cd07247">
    <property type="entry name" value="SgaA_N_like"/>
    <property type="match status" value="2"/>
</dbReference>
<protein>
    <submittedName>
        <fullName evidence="3">VOC family protein</fullName>
    </submittedName>
</protein>
<dbReference type="InterPro" id="IPR052164">
    <property type="entry name" value="Anthracycline_SecMetBiosynth"/>
</dbReference>
<reference evidence="3 4" key="1">
    <citation type="journal article" date="2019" name="Int. J. Syst. Evol. Microbiol.">
        <title>The Global Catalogue of Microorganisms (GCM) 10K type strain sequencing project: providing services to taxonomists for standard genome sequencing and annotation.</title>
        <authorList>
            <consortium name="The Broad Institute Genomics Platform"/>
            <consortium name="The Broad Institute Genome Sequencing Center for Infectious Disease"/>
            <person name="Wu L."/>
            <person name="Ma J."/>
        </authorList>
    </citation>
    <scope>NUCLEOTIDE SEQUENCE [LARGE SCALE GENOMIC DNA]</scope>
    <source>
        <strain evidence="3 4">JCM 13850</strain>
    </source>
</reference>
<sequence>MHEMPKGPGWLHWVDLASPDAATSKSFYCELFGWSVYTLTAPGYGDYNIFTLDDVHGPEVAGMQMLTDDSQPPSWTCYFRVDDLQGTVDTIVSQGGQELVPPTDWAGLADMALCADSQGVDFGIAKPGLIKGLGATNQPSAVCWVELAARDVSEGRRFYTEVFGWRATDRDYSGSVYTTWKVDDWSIGGMALMDDAWPSQYPAQWTPCFWVTDCDATAARATELGAAVGVPPTDIQPGRFSKLTDPTGAPFAVITPVRTPGPDQRSDPGR</sequence>
<dbReference type="EMBL" id="BAAAMR010000044">
    <property type="protein sequence ID" value="GAA2146877.1"/>
    <property type="molecule type" value="Genomic_DNA"/>
</dbReference>